<feature type="binding site" evidence="15 16">
    <location>
        <begin position="135"/>
        <end position="140"/>
    </location>
    <ligand>
        <name>S-adenosyl-L-methionine</name>
        <dbReference type="ChEBI" id="CHEBI:59789"/>
    </ligand>
</feature>
<dbReference type="FunFam" id="1.10.1270.20:FF:000001">
    <property type="entry name" value="tRNA (guanine-N(1)-)-methyltransferase"/>
    <property type="match status" value="1"/>
</dbReference>
<evidence type="ECO:0000256" key="11">
    <source>
        <dbReference type="ARBA" id="ARBA00022694"/>
    </source>
</evidence>
<dbReference type="RefSeq" id="WP_132549170.1">
    <property type="nucleotide sequence ID" value="NZ_SMAA01000007.1"/>
</dbReference>
<dbReference type="NCBIfam" id="TIGR00088">
    <property type="entry name" value="trmD"/>
    <property type="match status" value="1"/>
</dbReference>
<keyword evidence="9 15" id="KW-0808">Transferase</keyword>
<evidence type="ECO:0000256" key="12">
    <source>
        <dbReference type="ARBA" id="ARBA00029736"/>
    </source>
</evidence>
<evidence type="ECO:0000256" key="9">
    <source>
        <dbReference type="ARBA" id="ARBA00022679"/>
    </source>
</evidence>
<organism evidence="19 20">
    <name type="scientific">Pectinatus cerevisiiphilus</name>
    <dbReference type="NCBI Taxonomy" id="86956"/>
    <lineage>
        <taxon>Bacteria</taxon>
        <taxon>Bacillati</taxon>
        <taxon>Bacillota</taxon>
        <taxon>Negativicutes</taxon>
        <taxon>Selenomonadales</taxon>
        <taxon>Selenomonadaceae</taxon>
        <taxon>Pectinatus</taxon>
    </lineage>
</organism>
<evidence type="ECO:0000313" key="20">
    <source>
        <dbReference type="Proteomes" id="UP000295188"/>
    </source>
</evidence>
<proteinExistence type="inferred from homology"/>
<evidence type="ECO:0000256" key="16">
    <source>
        <dbReference type="PIRSR" id="PIRSR000386-1"/>
    </source>
</evidence>
<comment type="catalytic activity">
    <reaction evidence="14 15 17">
        <text>guanosine(37) in tRNA + S-adenosyl-L-methionine = N(1)-methylguanosine(37) in tRNA + S-adenosyl-L-homocysteine + H(+)</text>
        <dbReference type="Rhea" id="RHEA:36899"/>
        <dbReference type="Rhea" id="RHEA-COMP:10145"/>
        <dbReference type="Rhea" id="RHEA-COMP:10147"/>
        <dbReference type="ChEBI" id="CHEBI:15378"/>
        <dbReference type="ChEBI" id="CHEBI:57856"/>
        <dbReference type="ChEBI" id="CHEBI:59789"/>
        <dbReference type="ChEBI" id="CHEBI:73542"/>
        <dbReference type="ChEBI" id="CHEBI:74269"/>
        <dbReference type="EC" id="2.1.1.228"/>
    </reaction>
</comment>
<dbReference type="GO" id="GO:0002939">
    <property type="term" value="P:tRNA N1-guanine methylation"/>
    <property type="evidence" value="ECO:0007669"/>
    <property type="project" value="TreeGrafter"/>
</dbReference>
<evidence type="ECO:0000259" key="18">
    <source>
        <dbReference type="Pfam" id="PF01746"/>
    </source>
</evidence>
<feature type="binding site" evidence="15 16">
    <location>
        <position position="115"/>
    </location>
    <ligand>
        <name>S-adenosyl-L-methionine</name>
        <dbReference type="ChEBI" id="CHEBI:59789"/>
    </ligand>
</feature>
<sequence length="249" mass="28120">MKIDIVTLFPEMFNGPFNNSIIGRAADKHILDIAFTNPRDFTYDKHHQVDDVPFGGGAGMVLKPEPFFRAVANIKKTLAPESKSRILLMCPSGQPFSQQKARQLAQYDSLLFICGHYEGFDNRITENLADEAISIGDYVLTGGELACMVVVDAVSRMLPEVLGSEESAVTDSFYNGILEHPQYTRPREYKKMQVPDVLFSGDHAKIRLWRKRKALELTLLKRPDLLENYPLSEDELALLKKIKNDCTLI</sequence>
<comment type="similarity">
    <text evidence="3 15 17">Belongs to the RNA methyltransferase TrmD family.</text>
</comment>
<dbReference type="SUPFAM" id="SSF75217">
    <property type="entry name" value="alpha/beta knot"/>
    <property type="match status" value="1"/>
</dbReference>
<dbReference type="EC" id="2.1.1.228" evidence="5 15"/>
<evidence type="ECO:0000256" key="5">
    <source>
        <dbReference type="ARBA" id="ARBA00012807"/>
    </source>
</evidence>
<dbReference type="Pfam" id="PF01746">
    <property type="entry name" value="tRNA_m1G_MT"/>
    <property type="match status" value="1"/>
</dbReference>
<evidence type="ECO:0000256" key="4">
    <source>
        <dbReference type="ARBA" id="ARBA00011738"/>
    </source>
</evidence>
<dbReference type="InterPro" id="IPR023148">
    <property type="entry name" value="tRNA_m1G_MeTrfase_C_sf"/>
</dbReference>
<dbReference type="PANTHER" id="PTHR46417:SF1">
    <property type="entry name" value="TRNA (GUANINE-N(1)-)-METHYLTRANSFERASE"/>
    <property type="match status" value="1"/>
</dbReference>
<dbReference type="Gene3D" id="3.40.1280.10">
    <property type="match status" value="1"/>
</dbReference>
<dbReference type="AlphaFoldDB" id="A0A4R3K8Z2"/>
<evidence type="ECO:0000256" key="10">
    <source>
        <dbReference type="ARBA" id="ARBA00022691"/>
    </source>
</evidence>
<dbReference type="HAMAP" id="MF_00605">
    <property type="entry name" value="TrmD"/>
    <property type="match status" value="1"/>
</dbReference>
<dbReference type="InterPro" id="IPR029028">
    <property type="entry name" value="Alpha/beta_knot_MTases"/>
</dbReference>
<keyword evidence="10 15" id="KW-0949">S-adenosyl-L-methionine</keyword>
<dbReference type="InterPro" id="IPR002649">
    <property type="entry name" value="tRNA_m1G_MeTrfase_TrmD"/>
</dbReference>
<evidence type="ECO:0000256" key="7">
    <source>
        <dbReference type="ARBA" id="ARBA00022490"/>
    </source>
</evidence>
<accession>A0A4R3K8Z2</accession>
<evidence type="ECO:0000256" key="13">
    <source>
        <dbReference type="ARBA" id="ARBA00033392"/>
    </source>
</evidence>
<keyword evidence="8 15" id="KW-0489">Methyltransferase</keyword>
<dbReference type="Gene3D" id="1.10.1270.20">
    <property type="entry name" value="tRNA(m1g37)methyltransferase, domain 2"/>
    <property type="match status" value="1"/>
</dbReference>
<evidence type="ECO:0000313" key="19">
    <source>
        <dbReference type="EMBL" id="TCS79359.1"/>
    </source>
</evidence>
<dbReference type="OrthoDB" id="9807416at2"/>
<dbReference type="PANTHER" id="PTHR46417">
    <property type="entry name" value="TRNA (GUANINE-N(1)-)-METHYLTRANSFERASE"/>
    <property type="match status" value="1"/>
</dbReference>
<evidence type="ECO:0000256" key="15">
    <source>
        <dbReference type="HAMAP-Rule" id="MF_00605"/>
    </source>
</evidence>
<comment type="subcellular location">
    <subcellularLocation>
        <location evidence="2 15 17">Cytoplasm</location>
    </subcellularLocation>
</comment>
<name>A0A4R3K8Z2_9FIRM</name>
<comment type="function">
    <text evidence="1 15 17">Specifically methylates guanosine-37 in various tRNAs.</text>
</comment>
<dbReference type="Proteomes" id="UP000295188">
    <property type="component" value="Unassembled WGS sequence"/>
</dbReference>
<dbReference type="CDD" id="cd18080">
    <property type="entry name" value="TrmD-like"/>
    <property type="match status" value="1"/>
</dbReference>
<evidence type="ECO:0000256" key="14">
    <source>
        <dbReference type="ARBA" id="ARBA00047783"/>
    </source>
</evidence>
<evidence type="ECO:0000256" key="17">
    <source>
        <dbReference type="RuleBase" id="RU003464"/>
    </source>
</evidence>
<dbReference type="GO" id="GO:0005829">
    <property type="term" value="C:cytosol"/>
    <property type="evidence" value="ECO:0007669"/>
    <property type="project" value="TreeGrafter"/>
</dbReference>
<evidence type="ECO:0000256" key="2">
    <source>
        <dbReference type="ARBA" id="ARBA00004496"/>
    </source>
</evidence>
<dbReference type="NCBIfam" id="NF000648">
    <property type="entry name" value="PRK00026.1"/>
    <property type="match status" value="1"/>
</dbReference>
<keyword evidence="7 15" id="KW-0963">Cytoplasm</keyword>
<comment type="subunit">
    <text evidence="4 15 17">Homodimer.</text>
</comment>
<evidence type="ECO:0000256" key="6">
    <source>
        <dbReference type="ARBA" id="ARBA00014679"/>
    </source>
</evidence>
<gene>
    <name evidence="15" type="primary">trmD</name>
    <name evidence="19" type="ORF">EDC37_107126</name>
</gene>
<dbReference type="InterPro" id="IPR016009">
    <property type="entry name" value="tRNA_MeTrfase_TRMD/TRM10"/>
</dbReference>
<dbReference type="GO" id="GO:0052906">
    <property type="term" value="F:tRNA (guanine(37)-N1)-methyltransferase activity"/>
    <property type="evidence" value="ECO:0007669"/>
    <property type="project" value="UniProtKB-UniRule"/>
</dbReference>
<dbReference type="PIRSF" id="PIRSF000386">
    <property type="entry name" value="tRNA_mtase"/>
    <property type="match status" value="1"/>
</dbReference>
<evidence type="ECO:0000256" key="3">
    <source>
        <dbReference type="ARBA" id="ARBA00007630"/>
    </source>
</evidence>
<protein>
    <recommendedName>
        <fullName evidence="6 15">tRNA (guanine-N(1)-)-methyltransferase</fullName>
        <ecNumber evidence="5 15">2.1.1.228</ecNumber>
    </recommendedName>
    <alternativeName>
        <fullName evidence="12 15">M1G-methyltransferase</fullName>
    </alternativeName>
    <alternativeName>
        <fullName evidence="13 15">tRNA [GM37] methyltransferase</fullName>
    </alternativeName>
</protein>
<keyword evidence="20" id="KW-1185">Reference proteome</keyword>
<dbReference type="FunFam" id="3.40.1280.10:FF:000001">
    <property type="entry name" value="tRNA (guanine-N(1)-)-methyltransferase"/>
    <property type="match status" value="1"/>
</dbReference>
<evidence type="ECO:0000256" key="8">
    <source>
        <dbReference type="ARBA" id="ARBA00022603"/>
    </source>
</evidence>
<dbReference type="EMBL" id="SMAA01000007">
    <property type="protein sequence ID" value="TCS79359.1"/>
    <property type="molecule type" value="Genomic_DNA"/>
</dbReference>
<feature type="domain" description="tRNA methyltransferase TRMD/TRM10-type" evidence="18">
    <location>
        <begin position="1"/>
        <end position="227"/>
    </location>
</feature>
<keyword evidence="11 15" id="KW-0819">tRNA processing</keyword>
<comment type="caution">
    <text evidence="19">The sequence shown here is derived from an EMBL/GenBank/DDBJ whole genome shotgun (WGS) entry which is preliminary data.</text>
</comment>
<dbReference type="InterPro" id="IPR029026">
    <property type="entry name" value="tRNA_m1G_MTases_N"/>
</dbReference>
<reference evidence="19 20" key="1">
    <citation type="submission" date="2019-03" db="EMBL/GenBank/DDBJ databases">
        <title>Genomic Encyclopedia of Type Strains, Phase IV (KMG-IV): sequencing the most valuable type-strain genomes for metagenomic binning, comparative biology and taxonomic classification.</title>
        <authorList>
            <person name="Goeker M."/>
        </authorList>
    </citation>
    <scope>NUCLEOTIDE SEQUENCE [LARGE SCALE GENOMIC DNA]</scope>
    <source>
        <strain evidence="19 20">DSM 20467</strain>
    </source>
</reference>
<evidence type="ECO:0000256" key="1">
    <source>
        <dbReference type="ARBA" id="ARBA00002634"/>
    </source>
</evidence>